<dbReference type="Pfam" id="PF01042">
    <property type="entry name" value="Ribonuc_L-PSP"/>
    <property type="match status" value="1"/>
</dbReference>
<protein>
    <recommendedName>
        <fullName evidence="3">Enamine deaminase RidA, house cleaning of reactive enamine intermediates, YjgF/YER057c/UK114 family</fullName>
    </recommendedName>
</protein>
<gene>
    <name evidence="1" type="ORF">VTK73DRAFT_2172</name>
</gene>
<dbReference type="CDD" id="cd06154">
    <property type="entry name" value="YjgF_YER057c_UK114_like_6"/>
    <property type="match status" value="1"/>
</dbReference>
<keyword evidence="2" id="KW-1185">Reference proteome</keyword>
<evidence type="ECO:0000313" key="1">
    <source>
        <dbReference type="EMBL" id="KAL1844613.1"/>
    </source>
</evidence>
<organism evidence="1 2">
    <name type="scientific">Phialemonium thermophilum</name>
    <dbReference type="NCBI Taxonomy" id="223376"/>
    <lineage>
        <taxon>Eukaryota</taxon>
        <taxon>Fungi</taxon>
        <taxon>Dikarya</taxon>
        <taxon>Ascomycota</taxon>
        <taxon>Pezizomycotina</taxon>
        <taxon>Sordariomycetes</taxon>
        <taxon>Sordariomycetidae</taxon>
        <taxon>Cephalothecales</taxon>
        <taxon>Cephalothecaceae</taxon>
        <taxon>Phialemonium</taxon>
    </lineage>
</organism>
<evidence type="ECO:0008006" key="3">
    <source>
        <dbReference type="Google" id="ProtNLM"/>
    </source>
</evidence>
<reference evidence="1 2" key="1">
    <citation type="journal article" date="2024" name="Commun. Biol.">
        <title>Comparative genomic analysis of thermophilic fungi reveals convergent evolutionary adaptations and gene losses.</title>
        <authorList>
            <person name="Steindorff A.S."/>
            <person name="Aguilar-Pontes M.V."/>
            <person name="Robinson A.J."/>
            <person name="Andreopoulos B."/>
            <person name="LaButti K."/>
            <person name="Kuo A."/>
            <person name="Mondo S."/>
            <person name="Riley R."/>
            <person name="Otillar R."/>
            <person name="Haridas S."/>
            <person name="Lipzen A."/>
            <person name="Grimwood J."/>
            <person name="Schmutz J."/>
            <person name="Clum A."/>
            <person name="Reid I.D."/>
            <person name="Moisan M.C."/>
            <person name="Butler G."/>
            <person name="Nguyen T.T.M."/>
            <person name="Dewar K."/>
            <person name="Conant G."/>
            <person name="Drula E."/>
            <person name="Henrissat B."/>
            <person name="Hansel C."/>
            <person name="Singer S."/>
            <person name="Hutchinson M.I."/>
            <person name="de Vries R.P."/>
            <person name="Natvig D.O."/>
            <person name="Powell A.J."/>
            <person name="Tsang A."/>
            <person name="Grigoriev I.V."/>
        </authorList>
    </citation>
    <scope>NUCLEOTIDE SEQUENCE [LARGE SCALE GENOMIC DNA]</scope>
    <source>
        <strain evidence="1 2">ATCC 24622</strain>
    </source>
</reference>
<accession>A0ABR3VSG5</accession>
<dbReference type="Proteomes" id="UP001586593">
    <property type="component" value="Unassembled WGS sequence"/>
</dbReference>
<dbReference type="Gene3D" id="3.30.1330.40">
    <property type="entry name" value="RutC-like"/>
    <property type="match status" value="1"/>
</dbReference>
<dbReference type="InterPro" id="IPR035959">
    <property type="entry name" value="RutC-like_sf"/>
</dbReference>
<comment type="caution">
    <text evidence="1">The sequence shown here is derived from an EMBL/GenBank/DDBJ whole genome shotgun (WGS) entry which is preliminary data.</text>
</comment>
<proteinExistence type="predicted"/>
<dbReference type="PANTHER" id="PTHR43857:SF1">
    <property type="entry name" value="YJGH FAMILY PROTEIN"/>
    <property type="match status" value="1"/>
</dbReference>
<evidence type="ECO:0000313" key="2">
    <source>
        <dbReference type="Proteomes" id="UP001586593"/>
    </source>
</evidence>
<name>A0ABR3VSG5_9PEZI</name>
<dbReference type="InterPro" id="IPR006175">
    <property type="entry name" value="YjgF/YER057c/UK114"/>
</dbReference>
<dbReference type="EMBL" id="JAZHXJ010001590">
    <property type="protein sequence ID" value="KAL1844613.1"/>
    <property type="molecule type" value="Genomic_DNA"/>
</dbReference>
<dbReference type="SUPFAM" id="SSF55298">
    <property type="entry name" value="YjgF-like"/>
    <property type="match status" value="1"/>
</dbReference>
<dbReference type="PANTHER" id="PTHR43857">
    <property type="entry name" value="BLR7761 PROTEIN"/>
    <property type="match status" value="1"/>
</dbReference>
<sequence>MAEKRTVISSGSIFEPQIGYSRAVATGEWVFVSGCTGYDYTTGIISGDVAEQAEQTMRNVQQALAAAGAKMADIVRVRYILPDRRDFSKTWPVLQRWLGDVRPAATMIQAGLLEEEMRFEVEVTAKKGCRTVEAALTL</sequence>